<comment type="caution">
    <text evidence="3">The sequence shown here is derived from an EMBL/GenBank/DDBJ whole genome shotgun (WGS) entry which is preliminary data.</text>
</comment>
<dbReference type="Gene3D" id="1.20.5.340">
    <property type="match status" value="1"/>
</dbReference>
<dbReference type="EMBL" id="JADGJQ010000021">
    <property type="protein sequence ID" value="KAJ3179344.1"/>
    <property type="molecule type" value="Genomic_DNA"/>
</dbReference>
<evidence type="ECO:0000313" key="3">
    <source>
        <dbReference type="EMBL" id="KAJ3179344.1"/>
    </source>
</evidence>
<dbReference type="SUPFAM" id="SSF57997">
    <property type="entry name" value="Tropomyosin"/>
    <property type="match status" value="1"/>
</dbReference>
<evidence type="ECO:0000256" key="2">
    <source>
        <dbReference type="SAM" id="MobiDB-lite"/>
    </source>
</evidence>
<gene>
    <name evidence="3" type="ORF">HDU87_002953</name>
</gene>
<name>A0AAD5TKK6_9FUNG</name>
<feature type="compositionally biased region" description="Basic and acidic residues" evidence="2">
    <location>
        <begin position="118"/>
        <end position="137"/>
    </location>
</feature>
<sequence length="161" mass="18978">MDKIKEKLEKLRIESETHHGRAEKAEAEVKELKAELAKRETDVQSLNNKVTLLQENLDRTEKRVEEVKLKKFQGDEEESQVETLQRKVQMLEQQLEDKDRQWKEATDKSRGLELSSEQAERRAKQLDGEKSDLERRLEDMTQKYNVVKQELDSTLKGLEDL</sequence>
<accession>A0AAD5TKK6</accession>
<dbReference type="AlphaFoldDB" id="A0AAD5TKK6"/>
<keyword evidence="4" id="KW-1185">Reference proteome</keyword>
<feature type="compositionally biased region" description="Basic and acidic residues" evidence="2">
    <location>
        <begin position="95"/>
        <end position="111"/>
    </location>
</feature>
<dbReference type="Proteomes" id="UP001212152">
    <property type="component" value="Unassembled WGS sequence"/>
</dbReference>
<dbReference type="InterPro" id="IPR000533">
    <property type="entry name" value="Tropomyosin"/>
</dbReference>
<feature type="region of interest" description="Disordered" evidence="2">
    <location>
        <begin position="1"/>
        <end position="26"/>
    </location>
</feature>
<reference evidence="3" key="1">
    <citation type="submission" date="2020-05" db="EMBL/GenBank/DDBJ databases">
        <title>Phylogenomic resolution of chytrid fungi.</title>
        <authorList>
            <person name="Stajich J.E."/>
            <person name="Amses K."/>
            <person name="Simmons R."/>
            <person name="Seto K."/>
            <person name="Myers J."/>
            <person name="Bonds A."/>
            <person name="Quandt C.A."/>
            <person name="Barry K."/>
            <person name="Liu P."/>
            <person name="Grigoriev I."/>
            <person name="Longcore J.E."/>
            <person name="James T.Y."/>
        </authorList>
    </citation>
    <scope>NUCLEOTIDE SEQUENCE</scope>
    <source>
        <strain evidence="3">JEL0379</strain>
    </source>
</reference>
<feature type="region of interest" description="Disordered" evidence="2">
    <location>
        <begin position="95"/>
        <end position="137"/>
    </location>
</feature>
<evidence type="ECO:0008006" key="5">
    <source>
        <dbReference type="Google" id="ProtNLM"/>
    </source>
</evidence>
<organism evidence="3 4">
    <name type="scientific">Geranomyces variabilis</name>
    <dbReference type="NCBI Taxonomy" id="109894"/>
    <lineage>
        <taxon>Eukaryota</taxon>
        <taxon>Fungi</taxon>
        <taxon>Fungi incertae sedis</taxon>
        <taxon>Chytridiomycota</taxon>
        <taxon>Chytridiomycota incertae sedis</taxon>
        <taxon>Chytridiomycetes</taxon>
        <taxon>Spizellomycetales</taxon>
        <taxon>Powellomycetaceae</taxon>
        <taxon>Geranomyces</taxon>
    </lineage>
</organism>
<proteinExistence type="predicted"/>
<evidence type="ECO:0000256" key="1">
    <source>
        <dbReference type="ARBA" id="ARBA00023054"/>
    </source>
</evidence>
<keyword evidence="1" id="KW-0175">Coiled coil</keyword>
<dbReference type="Pfam" id="PF00261">
    <property type="entry name" value="Tropomyosin"/>
    <property type="match status" value="1"/>
</dbReference>
<protein>
    <recommendedName>
        <fullName evidence="5">Tropomyosin</fullName>
    </recommendedName>
</protein>
<evidence type="ECO:0000313" key="4">
    <source>
        <dbReference type="Proteomes" id="UP001212152"/>
    </source>
</evidence>